<evidence type="ECO:0000256" key="23">
    <source>
        <dbReference type="ARBA" id="ARBA00024334"/>
    </source>
</evidence>
<feature type="domain" description="EF-hand" evidence="31">
    <location>
        <begin position="412"/>
        <end position="447"/>
    </location>
</feature>
<dbReference type="GO" id="GO:0020002">
    <property type="term" value="C:host cell plasma membrane"/>
    <property type="evidence" value="ECO:0007669"/>
    <property type="project" value="UniProtKB-SubCell"/>
</dbReference>
<organism evidence="32 33">
    <name type="scientific">Euplotes crassus</name>
    <dbReference type="NCBI Taxonomy" id="5936"/>
    <lineage>
        <taxon>Eukaryota</taxon>
        <taxon>Sar</taxon>
        <taxon>Alveolata</taxon>
        <taxon>Ciliophora</taxon>
        <taxon>Intramacronucleata</taxon>
        <taxon>Spirotrichea</taxon>
        <taxon>Hypotrichia</taxon>
        <taxon>Euplotida</taxon>
        <taxon>Euplotidae</taxon>
        <taxon>Moneuplotes</taxon>
    </lineage>
</organism>
<feature type="compositionally biased region" description="Basic and acidic residues" evidence="29">
    <location>
        <begin position="22"/>
        <end position="45"/>
    </location>
</feature>
<keyword evidence="21" id="KW-0966">Cell projection</keyword>
<evidence type="ECO:0000256" key="25">
    <source>
        <dbReference type="ARBA" id="ARBA00048679"/>
    </source>
</evidence>
<dbReference type="SMART" id="SM00220">
    <property type="entry name" value="S_TKc"/>
    <property type="match status" value="1"/>
</dbReference>
<evidence type="ECO:0000256" key="7">
    <source>
        <dbReference type="ARBA" id="ARBA00022511"/>
    </source>
</evidence>
<comment type="catalytic activity">
    <reaction evidence="25">
        <text>L-seryl-[protein] + ATP = O-phospho-L-seryl-[protein] + ADP + H(+)</text>
        <dbReference type="Rhea" id="RHEA:17989"/>
        <dbReference type="Rhea" id="RHEA-COMP:9863"/>
        <dbReference type="Rhea" id="RHEA-COMP:11604"/>
        <dbReference type="ChEBI" id="CHEBI:15378"/>
        <dbReference type="ChEBI" id="CHEBI:29999"/>
        <dbReference type="ChEBI" id="CHEBI:30616"/>
        <dbReference type="ChEBI" id="CHEBI:83421"/>
        <dbReference type="ChEBI" id="CHEBI:456216"/>
        <dbReference type="EC" id="2.7.11.1"/>
    </reaction>
</comment>
<accession>A0AAD1TYL3</accession>
<dbReference type="GO" id="GO:0004674">
    <property type="term" value="F:protein serine/threonine kinase activity"/>
    <property type="evidence" value="ECO:0007669"/>
    <property type="project" value="UniProtKB-KW"/>
</dbReference>
<dbReference type="Gene3D" id="1.10.510.10">
    <property type="entry name" value="Transferase(Phosphotransferase) domain 1"/>
    <property type="match status" value="1"/>
</dbReference>
<name>A0AAD1TYL3_EUPCR</name>
<dbReference type="CDD" id="cd00051">
    <property type="entry name" value="EFh"/>
    <property type="match status" value="1"/>
</dbReference>
<dbReference type="Gene3D" id="1.10.238.10">
    <property type="entry name" value="EF-hand"/>
    <property type="match status" value="2"/>
</dbReference>
<evidence type="ECO:0000256" key="19">
    <source>
        <dbReference type="ARBA" id="ARBA00023069"/>
    </source>
</evidence>
<gene>
    <name evidence="32" type="ORF">ECRASSUSDP1_LOCUS155</name>
</gene>
<dbReference type="SMART" id="SM00054">
    <property type="entry name" value="EFh"/>
    <property type="match status" value="4"/>
</dbReference>
<evidence type="ECO:0000256" key="5">
    <source>
        <dbReference type="ARBA" id="ARBA00012513"/>
    </source>
</evidence>
<dbReference type="GO" id="GO:0005886">
    <property type="term" value="C:plasma membrane"/>
    <property type="evidence" value="ECO:0007669"/>
    <property type="project" value="UniProtKB-SubCell"/>
</dbReference>
<dbReference type="PROSITE" id="PS50222">
    <property type="entry name" value="EF_HAND_2"/>
    <property type="match status" value="4"/>
</dbReference>
<evidence type="ECO:0000256" key="18">
    <source>
        <dbReference type="ARBA" id="ARBA00022870"/>
    </source>
</evidence>
<keyword evidence="12" id="KW-0677">Repeat</keyword>
<evidence type="ECO:0000256" key="8">
    <source>
        <dbReference type="ARBA" id="ARBA00022527"/>
    </source>
</evidence>
<dbReference type="CDD" id="cd05117">
    <property type="entry name" value="STKc_CAMK"/>
    <property type="match status" value="1"/>
</dbReference>
<keyword evidence="18" id="KW-0472">Membrane</keyword>
<keyword evidence="14" id="KW-0418">Kinase</keyword>
<keyword evidence="19" id="KW-0969">Cilium</keyword>
<evidence type="ECO:0000256" key="20">
    <source>
        <dbReference type="ARBA" id="ARBA00023139"/>
    </source>
</evidence>
<dbReference type="InterPro" id="IPR050205">
    <property type="entry name" value="CDPK_Ser/Thr_kinases"/>
</dbReference>
<keyword evidence="9" id="KW-0808">Transferase</keyword>
<comment type="subcellular location">
    <subcellularLocation>
        <location evidence="3">Cell membrane</location>
        <topology evidence="3">Lipid-anchor</topology>
        <orientation evidence="3">Cytoplasmic side</orientation>
    </subcellularLocation>
    <subcellularLocation>
        <location evidence="2">Cell projection</location>
        <location evidence="2">Cilium</location>
        <location evidence="2">Flagellum</location>
    </subcellularLocation>
    <subcellularLocation>
        <location evidence="4">Host cell membrane</location>
        <topology evidence="4">Lipid-anchor</topology>
    </subcellularLocation>
    <subcellularLocation>
        <location evidence="26">Parasitophorous vacuole membrane</location>
        <topology evidence="26">Lipid-anchor</topology>
    </subcellularLocation>
</comment>
<evidence type="ECO:0000256" key="4">
    <source>
        <dbReference type="ARBA" id="ARBA00004425"/>
    </source>
</evidence>
<comment type="catalytic activity">
    <reaction evidence="24">
        <text>L-threonyl-[protein] + ATP = O-phospho-L-threonyl-[protein] + ADP + H(+)</text>
        <dbReference type="Rhea" id="RHEA:46608"/>
        <dbReference type="Rhea" id="RHEA-COMP:11060"/>
        <dbReference type="Rhea" id="RHEA-COMP:11605"/>
        <dbReference type="ChEBI" id="CHEBI:15378"/>
        <dbReference type="ChEBI" id="CHEBI:30013"/>
        <dbReference type="ChEBI" id="CHEBI:30616"/>
        <dbReference type="ChEBI" id="CHEBI:61977"/>
        <dbReference type="ChEBI" id="CHEBI:456216"/>
        <dbReference type="EC" id="2.7.11.1"/>
    </reaction>
</comment>
<evidence type="ECO:0000256" key="16">
    <source>
        <dbReference type="ARBA" id="ARBA00022840"/>
    </source>
</evidence>
<dbReference type="PROSITE" id="PS50011">
    <property type="entry name" value="PROTEIN_KINASE_DOM"/>
    <property type="match status" value="1"/>
</dbReference>
<evidence type="ECO:0000256" key="21">
    <source>
        <dbReference type="ARBA" id="ARBA00023273"/>
    </source>
</evidence>
<dbReference type="GO" id="GO:0020005">
    <property type="term" value="C:symbiont-containing vacuole membrane"/>
    <property type="evidence" value="ECO:0007669"/>
    <property type="project" value="UniProtKB-SubCell"/>
</dbReference>
<keyword evidence="6" id="KW-1003">Cell membrane</keyword>
<sequence length="522" mass="59195">MGNKCCGSGGKKSSKVGNRTVGSERDQSLIHSEHEDSNRVERINNNEDNQGKLLISKGDFINEHNVDNIREDYQIGKVLGTGAFGEVRVCTHRKSGIKRAVKILKKNFLKEEEQKKFFHEIEILKKMDHPNIVRLYEVYQDHKRYFIITELCTGGELFDQIIKRPYYSERDAAIIMKQVLSAVSYCHAENIVHRDLKPENLLLDSDGSGAIIKVIDFGTSQKYDPEKKMHQTYGTPYYIAPEILAGEYNEKCDVWSCGVIMYILLCGRPPFDGQTDDEILENVSKGTYKTDSAVWKNVSKEGLDLVQKMLKFDPEKRIASKDALSHAWIKNLTEGINVDQNLASGALKNLQEFRAERKLQQAVCTFMVSQMATKEEMEELQKAFSSLDSNGDGKLSREELLTGFTEIMGEATAEAEVERIMSLVDTDKNGWIDYSEFVMATLNKKNLLSDERLEAAFKIFDKDNNGFIDASEIRAVLGKGKNLDDQVWEELIHEVDINGDGEVSYKEFKKMMQQLIGGNDGD</sequence>
<evidence type="ECO:0000256" key="24">
    <source>
        <dbReference type="ARBA" id="ARBA00047899"/>
    </source>
</evidence>
<dbReference type="FunFam" id="1.10.238.10:FF:000585">
    <property type="entry name" value="Calcium-dependent protein kinase-a"/>
    <property type="match status" value="1"/>
</dbReference>
<keyword evidence="10" id="KW-0519">Myristate</keyword>
<keyword evidence="11" id="KW-0479">Metal-binding</keyword>
<evidence type="ECO:0000256" key="3">
    <source>
        <dbReference type="ARBA" id="ARBA00004342"/>
    </source>
</evidence>
<keyword evidence="15" id="KW-0106">Calcium</keyword>
<comment type="similarity">
    <text evidence="23">Belongs to the protein kinase superfamily. Ser/Thr protein kinase family. CDPK subfamily.</text>
</comment>
<dbReference type="Proteomes" id="UP001295684">
    <property type="component" value="Unassembled WGS sequence"/>
</dbReference>
<proteinExistence type="inferred from homology"/>
<keyword evidence="18" id="KW-1043">Host membrane</keyword>
<evidence type="ECO:0000256" key="29">
    <source>
        <dbReference type="SAM" id="MobiDB-lite"/>
    </source>
</evidence>
<dbReference type="Pfam" id="PF00069">
    <property type="entry name" value="Pkinase"/>
    <property type="match status" value="1"/>
</dbReference>
<evidence type="ECO:0000256" key="13">
    <source>
        <dbReference type="ARBA" id="ARBA00022741"/>
    </source>
</evidence>
<evidence type="ECO:0000256" key="6">
    <source>
        <dbReference type="ARBA" id="ARBA00022475"/>
    </source>
</evidence>
<evidence type="ECO:0000256" key="15">
    <source>
        <dbReference type="ARBA" id="ARBA00022837"/>
    </source>
</evidence>
<feature type="domain" description="Protein kinase" evidence="30">
    <location>
        <begin position="73"/>
        <end position="329"/>
    </location>
</feature>
<dbReference type="PROSITE" id="PS00108">
    <property type="entry name" value="PROTEIN_KINASE_ST"/>
    <property type="match status" value="1"/>
</dbReference>
<evidence type="ECO:0000259" key="30">
    <source>
        <dbReference type="PROSITE" id="PS50011"/>
    </source>
</evidence>
<keyword evidence="33" id="KW-1185">Reference proteome</keyword>
<dbReference type="PROSITE" id="PS00018">
    <property type="entry name" value="EF_HAND_1"/>
    <property type="match status" value="3"/>
</dbReference>
<feature type="region of interest" description="Disordered" evidence="29">
    <location>
        <begin position="1"/>
        <end position="45"/>
    </location>
</feature>
<evidence type="ECO:0000259" key="31">
    <source>
        <dbReference type="PROSITE" id="PS50222"/>
    </source>
</evidence>
<comment type="cofactor">
    <cofactor evidence="1">
        <name>Mg(2+)</name>
        <dbReference type="ChEBI" id="CHEBI:18420"/>
    </cofactor>
</comment>
<evidence type="ECO:0000256" key="17">
    <source>
        <dbReference type="ARBA" id="ARBA00022846"/>
    </source>
</evidence>
<evidence type="ECO:0000256" key="27">
    <source>
        <dbReference type="ARBA" id="ARBA00068067"/>
    </source>
</evidence>
<keyword evidence="13 28" id="KW-0547">Nucleotide-binding</keyword>
<keyword evidence="16 28" id="KW-0067">ATP-binding</keyword>
<evidence type="ECO:0000256" key="11">
    <source>
        <dbReference type="ARBA" id="ARBA00022723"/>
    </source>
</evidence>
<dbReference type="GO" id="GO:0005524">
    <property type="term" value="F:ATP binding"/>
    <property type="evidence" value="ECO:0007669"/>
    <property type="project" value="UniProtKB-UniRule"/>
</dbReference>
<dbReference type="InterPro" id="IPR000719">
    <property type="entry name" value="Prot_kinase_dom"/>
</dbReference>
<feature type="domain" description="EF-hand" evidence="31">
    <location>
        <begin position="448"/>
        <end position="482"/>
    </location>
</feature>
<evidence type="ECO:0000256" key="26">
    <source>
        <dbReference type="ARBA" id="ARBA00060437"/>
    </source>
</evidence>
<evidence type="ECO:0000256" key="1">
    <source>
        <dbReference type="ARBA" id="ARBA00001946"/>
    </source>
</evidence>
<dbReference type="SUPFAM" id="SSF56112">
    <property type="entry name" value="Protein kinase-like (PK-like)"/>
    <property type="match status" value="1"/>
</dbReference>
<evidence type="ECO:0000313" key="32">
    <source>
        <dbReference type="EMBL" id="CAI2358872.1"/>
    </source>
</evidence>
<dbReference type="InterPro" id="IPR017441">
    <property type="entry name" value="Protein_kinase_ATP_BS"/>
</dbReference>
<dbReference type="PANTHER" id="PTHR24349">
    <property type="entry name" value="SERINE/THREONINE-PROTEIN KINASE"/>
    <property type="match status" value="1"/>
</dbReference>
<evidence type="ECO:0000256" key="9">
    <source>
        <dbReference type="ARBA" id="ARBA00022679"/>
    </source>
</evidence>
<comment type="caution">
    <text evidence="32">The sequence shown here is derived from an EMBL/GenBank/DDBJ whole genome shotgun (WGS) entry which is preliminary data.</text>
</comment>
<evidence type="ECO:0000313" key="33">
    <source>
        <dbReference type="Proteomes" id="UP001295684"/>
    </source>
</evidence>
<keyword evidence="8" id="KW-0723">Serine/threonine-protein kinase</keyword>
<dbReference type="InterPro" id="IPR011992">
    <property type="entry name" value="EF-hand-dom_pair"/>
</dbReference>
<evidence type="ECO:0000256" key="14">
    <source>
        <dbReference type="ARBA" id="ARBA00022777"/>
    </source>
</evidence>
<keyword evidence="20" id="KW-0564">Palmitate</keyword>
<dbReference type="FunFam" id="1.10.510.10:FF:000398">
    <property type="entry name" value="Calcium-dependent protein kinase 1"/>
    <property type="match status" value="1"/>
</dbReference>
<feature type="binding site" evidence="28">
    <location>
        <position position="102"/>
    </location>
    <ligand>
        <name>ATP</name>
        <dbReference type="ChEBI" id="CHEBI:30616"/>
    </ligand>
</feature>
<evidence type="ECO:0000256" key="12">
    <source>
        <dbReference type="ARBA" id="ARBA00022737"/>
    </source>
</evidence>
<reference evidence="32" key="1">
    <citation type="submission" date="2023-07" db="EMBL/GenBank/DDBJ databases">
        <authorList>
            <consortium name="AG Swart"/>
            <person name="Singh M."/>
            <person name="Singh A."/>
            <person name="Seah K."/>
            <person name="Emmerich C."/>
        </authorList>
    </citation>
    <scope>NUCLEOTIDE SEQUENCE</scope>
    <source>
        <strain evidence="32">DP1</strain>
    </source>
</reference>
<dbReference type="Gene3D" id="3.30.200.20">
    <property type="entry name" value="Phosphorylase Kinase, domain 1"/>
    <property type="match status" value="1"/>
</dbReference>
<dbReference type="EC" id="2.7.11.1" evidence="5"/>
<dbReference type="FunFam" id="1.10.238.10:FF:000299">
    <property type="entry name" value="Uncharacterized protein"/>
    <property type="match status" value="1"/>
</dbReference>
<dbReference type="GO" id="GO:0031514">
    <property type="term" value="C:motile cilium"/>
    <property type="evidence" value="ECO:0007669"/>
    <property type="project" value="UniProtKB-SubCell"/>
</dbReference>
<dbReference type="InterPro" id="IPR018247">
    <property type="entry name" value="EF_Hand_1_Ca_BS"/>
</dbReference>
<dbReference type="GO" id="GO:0005509">
    <property type="term" value="F:calcium ion binding"/>
    <property type="evidence" value="ECO:0007669"/>
    <property type="project" value="InterPro"/>
</dbReference>
<protein>
    <recommendedName>
        <fullName evidence="27">Calcium-dependent protein kinase 1</fullName>
        <ecNumber evidence="5">2.7.11.1</ecNumber>
    </recommendedName>
</protein>
<dbReference type="FunFam" id="3.30.200.20:FF:000315">
    <property type="entry name" value="Calcium-dependent protein kinase 3"/>
    <property type="match status" value="1"/>
</dbReference>
<dbReference type="InterPro" id="IPR002048">
    <property type="entry name" value="EF_hand_dom"/>
</dbReference>
<keyword evidence="22" id="KW-0449">Lipoprotein</keyword>
<dbReference type="AlphaFoldDB" id="A0AAD1TYL3"/>
<evidence type="ECO:0000256" key="22">
    <source>
        <dbReference type="ARBA" id="ARBA00023288"/>
    </source>
</evidence>
<dbReference type="InterPro" id="IPR011009">
    <property type="entry name" value="Kinase-like_dom_sf"/>
</dbReference>
<keyword evidence="17" id="KW-0282">Flagellum</keyword>
<dbReference type="SUPFAM" id="SSF47473">
    <property type="entry name" value="EF-hand"/>
    <property type="match status" value="1"/>
</dbReference>
<feature type="domain" description="EF-hand" evidence="31">
    <location>
        <begin position="375"/>
        <end position="410"/>
    </location>
</feature>
<evidence type="ECO:0000256" key="28">
    <source>
        <dbReference type="PROSITE-ProRule" id="PRU10141"/>
    </source>
</evidence>
<evidence type="ECO:0000256" key="10">
    <source>
        <dbReference type="ARBA" id="ARBA00022707"/>
    </source>
</evidence>
<dbReference type="InterPro" id="IPR008271">
    <property type="entry name" value="Ser/Thr_kinase_AS"/>
</dbReference>
<dbReference type="Pfam" id="PF13499">
    <property type="entry name" value="EF-hand_7"/>
    <property type="match status" value="2"/>
</dbReference>
<keyword evidence="7" id="KW-1032">Host cell membrane</keyword>
<dbReference type="PROSITE" id="PS00107">
    <property type="entry name" value="PROTEIN_KINASE_ATP"/>
    <property type="match status" value="1"/>
</dbReference>
<evidence type="ECO:0000256" key="2">
    <source>
        <dbReference type="ARBA" id="ARBA00004230"/>
    </source>
</evidence>
<dbReference type="EMBL" id="CAMPGE010000148">
    <property type="protein sequence ID" value="CAI2358872.1"/>
    <property type="molecule type" value="Genomic_DNA"/>
</dbReference>
<feature type="domain" description="EF-hand" evidence="31">
    <location>
        <begin position="483"/>
        <end position="518"/>
    </location>
</feature>